<comment type="caution">
    <text evidence="2">The sequence shown here is derived from an EMBL/GenBank/DDBJ whole genome shotgun (WGS) entry which is preliminary data.</text>
</comment>
<sequence>MKEECIDVCNGLLRSEISAVETYEKALEKFDEVSEVTLLTEMRKSHQQSVQRLKANVVSMGGTPSTDSGAWGAFAKTVQSAAGLFGENAAITALIQGEEHGINDYESALENDDVMPECKEMIRNELLPRAQTNKRTLESLRDS</sequence>
<keyword evidence="3" id="KW-1185">Reference proteome</keyword>
<proteinExistence type="predicted"/>
<evidence type="ECO:0000313" key="2">
    <source>
        <dbReference type="EMBL" id="GHC54335.1"/>
    </source>
</evidence>
<reference evidence="2" key="2">
    <citation type="submission" date="2020-09" db="EMBL/GenBank/DDBJ databases">
        <authorList>
            <person name="Sun Q."/>
            <person name="Kim S."/>
        </authorList>
    </citation>
    <scope>NUCLEOTIDE SEQUENCE</scope>
    <source>
        <strain evidence="2">KCTC 12988</strain>
    </source>
</reference>
<dbReference type="Gene3D" id="1.20.1260.10">
    <property type="match status" value="1"/>
</dbReference>
<dbReference type="Proteomes" id="UP000644507">
    <property type="component" value="Unassembled WGS sequence"/>
</dbReference>
<gene>
    <name evidence="2" type="ORF">GCM10007100_20910</name>
</gene>
<reference evidence="2" key="1">
    <citation type="journal article" date="2014" name="Int. J. Syst. Evol. Microbiol.">
        <title>Complete genome sequence of Corynebacterium casei LMG S-19264T (=DSM 44701T), isolated from a smear-ripened cheese.</title>
        <authorList>
            <consortium name="US DOE Joint Genome Institute (JGI-PGF)"/>
            <person name="Walter F."/>
            <person name="Albersmeier A."/>
            <person name="Kalinowski J."/>
            <person name="Ruckert C."/>
        </authorList>
    </citation>
    <scope>NUCLEOTIDE SEQUENCE</scope>
    <source>
        <strain evidence="2">KCTC 12988</strain>
    </source>
</reference>
<dbReference type="InterPro" id="IPR019052">
    <property type="entry name" value="DUF2383"/>
</dbReference>
<evidence type="ECO:0000259" key="1">
    <source>
        <dbReference type="Pfam" id="PF09537"/>
    </source>
</evidence>
<dbReference type="InterPro" id="IPR012347">
    <property type="entry name" value="Ferritin-like"/>
</dbReference>
<dbReference type="EMBL" id="BMXI01000008">
    <property type="protein sequence ID" value="GHC54335.1"/>
    <property type="molecule type" value="Genomic_DNA"/>
</dbReference>
<dbReference type="Pfam" id="PF09537">
    <property type="entry name" value="DUF2383"/>
    <property type="match status" value="1"/>
</dbReference>
<feature type="domain" description="DUF2383" evidence="1">
    <location>
        <begin position="6"/>
        <end position="110"/>
    </location>
</feature>
<dbReference type="AlphaFoldDB" id="A0A918TM51"/>
<accession>A0A918TM51</accession>
<evidence type="ECO:0000313" key="3">
    <source>
        <dbReference type="Proteomes" id="UP000644507"/>
    </source>
</evidence>
<protein>
    <recommendedName>
        <fullName evidence="1">DUF2383 domain-containing protein</fullName>
    </recommendedName>
</protein>
<organism evidence="2 3">
    <name type="scientific">Roseibacillus persicicus</name>
    <dbReference type="NCBI Taxonomy" id="454148"/>
    <lineage>
        <taxon>Bacteria</taxon>
        <taxon>Pseudomonadati</taxon>
        <taxon>Verrucomicrobiota</taxon>
        <taxon>Verrucomicrobiia</taxon>
        <taxon>Verrucomicrobiales</taxon>
        <taxon>Verrucomicrobiaceae</taxon>
        <taxon>Roseibacillus</taxon>
    </lineage>
</organism>
<name>A0A918TM51_9BACT</name>